<name>S9XEL7_SCHCR</name>
<dbReference type="OrthoDB" id="1740265at2759"/>
<evidence type="ECO:0000259" key="5">
    <source>
        <dbReference type="SMART" id="SM00642"/>
    </source>
</evidence>
<proteinExistence type="inferred from homology"/>
<dbReference type="GO" id="GO:0004556">
    <property type="term" value="F:alpha-amylase activity"/>
    <property type="evidence" value="ECO:0007669"/>
    <property type="project" value="TreeGrafter"/>
</dbReference>
<accession>S9XEL7</accession>
<dbReference type="Pfam" id="PF23915">
    <property type="entry name" value="SusG_C"/>
    <property type="match status" value="1"/>
</dbReference>
<keyword evidence="7" id="KW-1185">Reference proteome</keyword>
<dbReference type="RefSeq" id="XP_013022908.1">
    <property type="nucleotide sequence ID" value="XM_013167454.1"/>
</dbReference>
<evidence type="ECO:0000256" key="4">
    <source>
        <dbReference type="ARBA" id="ARBA00026248"/>
    </source>
</evidence>
<dbReference type="InterPro" id="IPR045857">
    <property type="entry name" value="O16G_dom_2"/>
</dbReference>
<reference evidence="6 7" key="1">
    <citation type="journal article" date="2011" name="Science">
        <title>Comparative functional genomics of the fission yeasts.</title>
        <authorList>
            <person name="Rhind N."/>
            <person name="Chen Z."/>
            <person name="Yassour M."/>
            <person name="Thompson D.A."/>
            <person name="Haas B.J."/>
            <person name="Habib N."/>
            <person name="Wapinski I."/>
            <person name="Roy S."/>
            <person name="Lin M.F."/>
            <person name="Heiman D.I."/>
            <person name="Young S.K."/>
            <person name="Furuya K."/>
            <person name="Guo Y."/>
            <person name="Pidoux A."/>
            <person name="Chen H.M."/>
            <person name="Robbertse B."/>
            <person name="Goldberg J.M."/>
            <person name="Aoki K."/>
            <person name="Bayne E.H."/>
            <person name="Berlin A.M."/>
            <person name="Desjardins C.A."/>
            <person name="Dobbs E."/>
            <person name="Dukaj L."/>
            <person name="Fan L."/>
            <person name="FitzGerald M.G."/>
            <person name="French C."/>
            <person name="Gujja S."/>
            <person name="Hansen K."/>
            <person name="Keifenheim D."/>
            <person name="Levin J.Z."/>
            <person name="Mosher R.A."/>
            <person name="Mueller C.A."/>
            <person name="Pfiffner J."/>
            <person name="Priest M."/>
            <person name="Russ C."/>
            <person name="Smialowska A."/>
            <person name="Swoboda P."/>
            <person name="Sykes S.M."/>
            <person name="Vaughn M."/>
            <person name="Vengrova S."/>
            <person name="Yoder R."/>
            <person name="Zeng Q."/>
            <person name="Allshire R."/>
            <person name="Baulcombe D."/>
            <person name="Birren B.W."/>
            <person name="Brown W."/>
            <person name="Ekwall K."/>
            <person name="Kellis M."/>
            <person name="Leatherwood J."/>
            <person name="Levin H."/>
            <person name="Margalit H."/>
            <person name="Martienssen R."/>
            <person name="Nieduszynski C.A."/>
            <person name="Spatafora J.W."/>
            <person name="Friedman N."/>
            <person name="Dalgaard J.Z."/>
            <person name="Baumann P."/>
            <person name="Niki H."/>
            <person name="Regev A."/>
            <person name="Nusbaum C."/>
        </authorList>
    </citation>
    <scope>NUCLEOTIDE SEQUENCE [LARGE SCALE GENOMIC DNA]</scope>
    <source>
        <strain evidence="7">OY26 / ATCC MYA-4695 / CBS 11777 / NBRC 106824 / NRRL Y48691</strain>
    </source>
</reference>
<keyword evidence="4" id="KW-0462">Maltose metabolism</keyword>
<keyword evidence="2" id="KW-0378">Hydrolase</keyword>
<dbReference type="InterPro" id="IPR056300">
    <property type="entry name" value="SusG-like_C"/>
</dbReference>
<dbReference type="Proteomes" id="UP000015464">
    <property type="component" value="Unassembled WGS sequence"/>
</dbReference>
<dbReference type="STRING" id="653667.S9XEL7"/>
<evidence type="ECO:0000313" key="7">
    <source>
        <dbReference type="Proteomes" id="UP000015464"/>
    </source>
</evidence>
<dbReference type="GO" id="GO:0004575">
    <property type="term" value="F:sucrose alpha-glucosidase activity"/>
    <property type="evidence" value="ECO:0007669"/>
    <property type="project" value="TreeGrafter"/>
</dbReference>
<dbReference type="SMART" id="SM00642">
    <property type="entry name" value="Aamy"/>
    <property type="match status" value="1"/>
</dbReference>
<dbReference type="InterPro" id="IPR017853">
    <property type="entry name" value="GH"/>
</dbReference>
<dbReference type="GO" id="GO:0000025">
    <property type="term" value="P:maltose catabolic process"/>
    <property type="evidence" value="ECO:0007669"/>
    <property type="project" value="TreeGrafter"/>
</dbReference>
<dbReference type="PANTHER" id="PTHR10357">
    <property type="entry name" value="ALPHA-AMYLASE FAMILY MEMBER"/>
    <property type="match status" value="1"/>
</dbReference>
<dbReference type="Gene3D" id="2.60.40.1180">
    <property type="entry name" value="Golgi alpha-mannosidase II"/>
    <property type="match status" value="1"/>
</dbReference>
<sequence length="600" mass="69572">MGCKSNELSKLRCIHFQAAPVMKVVPSDKIKPTWWRETSVYQIYPASFKDSNDDGFGDLGGIISKVDYLKSLNVESVWLSPIYPSPLKDMGYDVSDYKQIDSRYGSLKDLDTLMKALHERDMKLVMDLVLNHTSDQHEWFKESRSSKKNPKRDWYVWKPAKYNEKGERSPPNNWSSYFDTSAWEWDEATQEYYLHLFAVEQPDLNWENPSLREAIHDILKFWLDRGVDGFRLDVINMISKDQEFPDAPITDSQYEYQLGYQYYANGPRIHEYLSGLGNILEKYNAFSVGEMPHVTDTKEVLRVVAADRKELTMIFQFDLVQLDSEPGKDNYAEGTWKLSDLKKSLKKWQSVLLSGGGWNASFIENHDQPRAVSRYLSDSPKYRSYSSKLMALFIIFQSGTPFVFQGQELGLASIPRDWPIDEYHDVETQNSWKLFMSNNPTKEEVEKKMNIINKRARDNGRTPMHWDSSPNSGFTKAGIKPWMRITDDYKEWNADIQINDPESPYTFWSKALKLRKELKGAVVYGSFELVSEDNPFIVAFVRESASYKLFVVLNFTENTVSYDCPFNLTSSEILLDNYHNFACINSSVLLNPYQAVLLKL</sequence>
<dbReference type="Pfam" id="PF00128">
    <property type="entry name" value="Alpha-amylase"/>
    <property type="match status" value="1"/>
</dbReference>
<dbReference type="GO" id="GO:0005987">
    <property type="term" value="P:sucrose catabolic process"/>
    <property type="evidence" value="ECO:0007669"/>
    <property type="project" value="TreeGrafter"/>
</dbReference>
<dbReference type="AlphaFoldDB" id="S9XEL7"/>
<protein>
    <submittedName>
        <fullName evidence="6">Maltase alpha-glucosidase Mal1</fullName>
    </submittedName>
</protein>
<dbReference type="InterPro" id="IPR006047">
    <property type="entry name" value="GH13_cat_dom"/>
</dbReference>
<dbReference type="FunFam" id="3.90.400.10:FF:000003">
    <property type="entry name" value="Probable alpha-glucosidase (Maltase)"/>
    <property type="match status" value="1"/>
</dbReference>
<organism evidence="6 7">
    <name type="scientific">Schizosaccharomyces cryophilus (strain OY26 / ATCC MYA-4695 / CBS 11777 / NBRC 106824 / NRRL Y48691)</name>
    <name type="common">Fission yeast</name>
    <dbReference type="NCBI Taxonomy" id="653667"/>
    <lineage>
        <taxon>Eukaryota</taxon>
        <taxon>Fungi</taxon>
        <taxon>Dikarya</taxon>
        <taxon>Ascomycota</taxon>
        <taxon>Taphrinomycotina</taxon>
        <taxon>Schizosaccharomycetes</taxon>
        <taxon>Schizosaccharomycetales</taxon>
        <taxon>Schizosaccharomycetaceae</taxon>
        <taxon>Schizosaccharomyces</taxon>
    </lineage>
</organism>
<dbReference type="GO" id="GO:0033934">
    <property type="term" value="F:glucan 1,4-alpha-maltotriohydrolase activity"/>
    <property type="evidence" value="ECO:0007669"/>
    <property type="project" value="TreeGrafter"/>
</dbReference>
<dbReference type="Gene3D" id="3.20.20.80">
    <property type="entry name" value="Glycosidases"/>
    <property type="match status" value="1"/>
</dbReference>
<dbReference type="SUPFAM" id="SSF51011">
    <property type="entry name" value="Glycosyl hydrolase domain"/>
    <property type="match status" value="1"/>
</dbReference>
<dbReference type="SUPFAM" id="SSF51445">
    <property type="entry name" value="(Trans)glycosidases"/>
    <property type="match status" value="1"/>
</dbReference>
<dbReference type="InterPro" id="IPR013780">
    <property type="entry name" value="Glyco_hydro_b"/>
</dbReference>
<evidence type="ECO:0000256" key="1">
    <source>
        <dbReference type="ARBA" id="ARBA00008061"/>
    </source>
</evidence>
<evidence type="ECO:0000256" key="3">
    <source>
        <dbReference type="ARBA" id="ARBA00023295"/>
    </source>
</evidence>
<dbReference type="Gene3D" id="3.90.400.10">
    <property type="entry name" value="Oligo-1,6-glucosidase, Domain 2"/>
    <property type="match status" value="1"/>
</dbReference>
<dbReference type="GeneID" id="25039284"/>
<evidence type="ECO:0000256" key="2">
    <source>
        <dbReference type="ARBA" id="ARBA00022801"/>
    </source>
</evidence>
<dbReference type="eggNOG" id="KOG0471">
    <property type="taxonomic scope" value="Eukaryota"/>
</dbReference>
<dbReference type="GO" id="GO:0004574">
    <property type="term" value="F:oligo-1,6-glucosidase activity"/>
    <property type="evidence" value="ECO:0007669"/>
    <property type="project" value="TreeGrafter"/>
</dbReference>
<dbReference type="PANTHER" id="PTHR10357:SF179">
    <property type="entry name" value="NEUTRAL AND BASIC AMINO ACID TRANSPORT PROTEIN RBAT"/>
    <property type="match status" value="1"/>
</dbReference>
<feature type="domain" description="Glycosyl hydrolase family 13 catalytic" evidence="5">
    <location>
        <begin position="42"/>
        <end position="461"/>
    </location>
</feature>
<dbReference type="EMBL" id="KE546989">
    <property type="protein sequence ID" value="EPY52236.1"/>
    <property type="molecule type" value="Genomic_DNA"/>
</dbReference>
<dbReference type="HOGENOM" id="CLU_006462_2_3_1"/>
<gene>
    <name evidence="6" type="ORF">SPOG_04971</name>
</gene>
<dbReference type="CDD" id="cd11333">
    <property type="entry name" value="AmyAc_SI_OligoGlu_DGase"/>
    <property type="match status" value="1"/>
</dbReference>
<evidence type="ECO:0000313" key="6">
    <source>
        <dbReference type="EMBL" id="EPY52236.1"/>
    </source>
</evidence>
<dbReference type="FunFam" id="3.20.20.80:FF:000087">
    <property type="entry name" value="Oligo-1,6-glucosidase IMA1"/>
    <property type="match status" value="1"/>
</dbReference>
<dbReference type="FunFam" id="2.60.40.1180:FF:000007">
    <property type="entry name" value="Sucrose isomerase"/>
    <property type="match status" value="1"/>
</dbReference>
<dbReference type="OMA" id="STYHYWA"/>
<comment type="similarity">
    <text evidence="1">Belongs to the glycosyl hydrolase 13 family.</text>
</comment>
<keyword evidence="3" id="KW-0326">Glycosidase</keyword>